<gene>
    <name evidence="3" type="ORF">FB45DRAFT_991249</name>
</gene>
<reference evidence="3" key="1">
    <citation type="submission" date="2023-03" db="EMBL/GenBank/DDBJ databases">
        <title>Massive genome expansion in bonnet fungi (Mycena s.s.) driven by repeated elements and novel gene families across ecological guilds.</title>
        <authorList>
            <consortium name="Lawrence Berkeley National Laboratory"/>
            <person name="Harder C.B."/>
            <person name="Miyauchi S."/>
            <person name="Viragh M."/>
            <person name="Kuo A."/>
            <person name="Thoen E."/>
            <person name="Andreopoulos B."/>
            <person name="Lu D."/>
            <person name="Skrede I."/>
            <person name="Drula E."/>
            <person name="Henrissat B."/>
            <person name="Morin E."/>
            <person name="Kohler A."/>
            <person name="Barry K."/>
            <person name="LaButti K."/>
            <person name="Morin E."/>
            <person name="Salamov A."/>
            <person name="Lipzen A."/>
            <person name="Mereny Z."/>
            <person name="Hegedus B."/>
            <person name="Baldrian P."/>
            <person name="Stursova M."/>
            <person name="Weitz H."/>
            <person name="Taylor A."/>
            <person name="Grigoriev I.V."/>
            <person name="Nagy L.G."/>
            <person name="Martin F."/>
            <person name="Kauserud H."/>
        </authorList>
    </citation>
    <scope>NUCLEOTIDE SEQUENCE</scope>
    <source>
        <strain evidence="3">9284</strain>
    </source>
</reference>
<evidence type="ECO:0000256" key="2">
    <source>
        <dbReference type="SAM" id="SignalP"/>
    </source>
</evidence>
<sequence length="256" mass="25994">MKFSITVTLTTCSLLLLTHAHELPSRYALQRRGSQFVTGPCTRDSDCQQGCCAFTTGKCAGPGIAQTRDGGCGFGNAKPNCDVAAALNLGLCASGAVNGDLTDPNVQKAAEFVAKLDGFAFTPAKSETTMTEAHHSPSASAASPTKTKTSSPAPTSPSSQSSKLFVTAACTADSQCQQGCCAFNTGKCAGPGIAQTRDGGCGFGDAKPNCNVAAALKLGLCADGASQDGVENADVQSAAEFTAKLDGFEFTPAGRR</sequence>
<evidence type="ECO:0000313" key="3">
    <source>
        <dbReference type="EMBL" id="KAJ7627051.1"/>
    </source>
</evidence>
<dbReference type="AlphaFoldDB" id="A0AAD7FJA3"/>
<feature type="signal peptide" evidence="2">
    <location>
        <begin position="1"/>
        <end position="20"/>
    </location>
</feature>
<comment type="caution">
    <text evidence="3">The sequence shown here is derived from an EMBL/GenBank/DDBJ whole genome shotgun (WGS) entry which is preliminary data.</text>
</comment>
<protein>
    <recommendedName>
        <fullName evidence="5">Biotrophy-associated secreted protein 2</fullName>
    </recommendedName>
</protein>
<feature type="compositionally biased region" description="Low complexity" evidence="1">
    <location>
        <begin position="136"/>
        <end position="160"/>
    </location>
</feature>
<dbReference type="Proteomes" id="UP001221142">
    <property type="component" value="Unassembled WGS sequence"/>
</dbReference>
<dbReference type="EMBL" id="JARKIF010000011">
    <property type="protein sequence ID" value="KAJ7627051.1"/>
    <property type="molecule type" value="Genomic_DNA"/>
</dbReference>
<keyword evidence="4" id="KW-1185">Reference proteome</keyword>
<name>A0AAD7FJA3_9AGAR</name>
<feature type="region of interest" description="Disordered" evidence="1">
    <location>
        <begin position="127"/>
        <end position="160"/>
    </location>
</feature>
<keyword evidence="2" id="KW-0732">Signal</keyword>
<feature type="chain" id="PRO_5042183243" description="Biotrophy-associated secreted protein 2" evidence="2">
    <location>
        <begin position="21"/>
        <end position="256"/>
    </location>
</feature>
<accession>A0AAD7FJA3</accession>
<evidence type="ECO:0000313" key="4">
    <source>
        <dbReference type="Proteomes" id="UP001221142"/>
    </source>
</evidence>
<organism evidence="3 4">
    <name type="scientific">Roridomyces roridus</name>
    <dbReference type="NCBI Taxonomy" id="1738132"/>
    <lineage>
        <taxon>Eukaryota</taxon>
        <taxon>Fungi</taxon>
        <taxon>Dikarya</taxon>
        <taxon>Basidiomycota</taxon>
        <taxon>Agaricomycotina</taxon>
        <taxon>Agaricomycetes</taxon>
        <taxon>Agaricomycetidae</taxon>
        <taxon>Agaricales</taxon>
        <taxon>Marasmiineae</taxon>
        <taxon>Mycenaceae</taxon>
        <taxon>Roridomyces</taxon>
    </lineage>
</organism>
<evidence type="ECO:0008006" key="5">
    <source>
        <dbReference type="Google" id="ProtNLM"/>
    </source>
</evidence>
<evidence type="ECO:0000256" key="1">
    <source>
        <dbReference type="SAM" id="MobiDB-lite"/>
    </source>
</evidence>
<proteinExistence type="predicted"/>